<feature type="repeat" description="HEAT" evidence="2">
    <location>
        <begin position="496"/>
        <end position="534"/>
    </location>
</feature>
<evidence type="ECO:0000256" key="3">
    <source>
        <dbReference type="SAM" id="MobiDB-lite"/>
    </source>
</evidence>
<feature type="repeat" description="HEAT" evidence="2">
    <location>
        <begin position="613"/>
        <end position="648"/>
    </location>
</feature>
<dbReference type="InterPro" id="IPR016024">
    <property type="entry name" value="ARM-type_fold"/>
</dbReference>
<feature type="region of interest" description="Disordered" evidence="3">
    <location>
        <begin position="148"/>
        <end position="194"/>
    </location>
</feature>
<feature type="compositionally biased region" description="Basic and acidic residues" evidence="3">
    <location>
        <begin position="1"/>
        <end position="16"/>
    </location>
</feature>
<evidence type="ECO:0000313" key="4">
    <source>
        <dbReference type="EMBL" id="CAG8432946.1"/>
    </source>
</evidence>
<keyword evidence="5" id="KW-1185">Reference proteome</keyword>
<dbReference type="InterPro" id="IPR011989">
    <property type="entry name" value="ARM-like"/>
</dbReference>
<proteinExistence type="predicted"/>
<name>A0A9N8YHY4_9GLOM</name>
<dbReference type="GO" id="GO:0019888">
    <property type="term" value="F:protein phosphatase regulator activity"/>
    <property type="evidence" value="ECO:0007669"/>
    <property type="project" value="TreeGrafter"/>
</dbReference>
<dbReference type="SUPFAM" id="SSF48371">
    <property type="entry name" value="ARM repeat"/>
    <property type="match status" value="1"/>
</dbReference>
<dbReference type="PANTHER" id="PTHR10648:SF1">
    <property type="entry name" value="SERINE_THREONINE-PROTEIN PHOSPHATASE 4 REGULATORY SUBUNIT 1"/>
    <property type="match status" value="1"/>
</dbReference>
<sequence>MSGKEFGLENQEHALQESEDLEDGTEIDSEDLLAAMTENSTEHQFVDVAPEEMEEELLEDGSLSPLEKIFLVYIARELPSLIKDIEISEAVEFVLPLMNSLGNDNEVHVREAFAPEVDKIIWFYYSHCPLKEATPENVHDGVFLTRRSLSPERPQTPQQRPPRPQTPQRPQTPIQQSLPLLPPQPQTPTSHLPYLSPSAFTGLLHTLLLDQNTGIAQSAQNAVQSLVEKILGDPNLSPKNKEILEKETLEGVVLGIGRLDQEKTKRTELNDWDTDGDDSNTHVVAGGEEIAELGRMTMMSLIASLASIVGPEKCTRLFLHELDKMATEPVFYVRKEAALAVGSLANVMSLDIITSKLLPLYDQFSNDPIWHVRRSCCLVLPTICSRLPEEMKFERAVKGMDLFAGDVCRSVRSAAGEMVGELIATFQPGGKVPESLIQNFLSLVPIREGSNGSNGVTGGSFSGGLGQQRDPERPVICAYNFPAVVLTLGESRWDDLKGTYVSLARDMQIKVRRSLACSLHEIAKVIGPTKTKEDLLNVFSLYLIDAEEVKSGLIEHLAAFIECLPQSNRDEYLPTLNDVWEGVSDQWRLRNEIAKQISELCRLFDEQNVINHILPLTIKAIKDSVATVRETAVTSFPALFEVLRNNESCLQKLINRMNEFVSDKGFRGRVVLANLLLDKVVNVRIALGRLVGELCRTEQYYQDPENRPSLTVDMIHCLAKDQDVDVRGFVFSILSPEDKSKFLSSEIQAMAESVENDIDPTTNNLDHAEVRKNIQESIETPLLKTEEIVKETIDEPRDAENGSPLGMIMGEIPIAFIRPNIEVDNNMSSSGLRVSSPPPT</sequence>
<dbReference type="AlphaFoldDB" id="A0A9N8YHY4"/>
<dbReference type="PANTHER" id="PTHR10648">
    <property type="entry name" value="SERINE/THREONINE-PROTEIN PHOSPHATASE PP2A 65 KDA REGULATORY SUBUNIT"/>
    <property type="match status" value="1"/>
</dbReference>
<gene>
    <name evidence="4" type="ORF">DEBURN_LOCUS270</name>
</gene>
<keyword evidence="1" id="KW-0677">Repeat</keyword>
<reference evidence="4" key="1">
    <citation type="submission" date="2021-06" db="EMBL/GenBank/DDBJ databases">
        <authorList>
            <person name="Kallberg Y."/>
            <person name="Tangrot J."/>
            <person name="Rosling A."/>
        </authorList>
    </citation>
    <scope>NUCLEOTIDE SEQUENCE</scope>
    <source>
        <strain evidence="4">AZ414A</strain>
    </source>
</reference>
<accession>A0A9N8YHY4</accession>
<dbReference type="InterPro" id="IPR051023">
    <property type="entry name" value="PP2A_Regulatory_Subunit_A"/>
</dbReference>
<dbReference type="GO" id="GO:0005737">
    <property type="term" value="C:cytoplasm"/>
    <property type="evidence" value="ECO:0007669"/>
    <property type="project" value="TreeGrafter"/>
</dbReference>
<feature type="compositionally biased region" description="Low complexity" evidence="3">
    <location>
        <begin position="168"/>
        <end position="179"/>
    </location>
</feature>
<dbReference type="Gene3D" id="1.25.10.10">
    <property type="entry name" value="Leucine-rich Repeat Variant"/>
    <property type="match status" value="1"/>
</dbReference>
<comment type="caution">
    <text evidence="4">The sequence shown here is derived from an EMBL/GenBank/DDBJ whole genome shotgun (WGS) entry which is preliminary data.</text>
</comment>
<protein>
    <submittedName>
        <fullName evidence="4">9864_t:CDS:1</fullName>
    </submittedName>
</protein>
<organism evidence="4 5">
    <name type="scientific">Diversispora eburnea</name>
    <dbReference type="NCBI Taxonomy" id="1213867"/>
    <lineage>
        <taxon>Eukaryota</taxon>
        <taxon>Fungi</taxon>
        <taxon>Fungi incertae sedis</taxon>
        <taxon>Mucoromycota</taxon>
        <taxon>Glomeromycotina</taxon>
        <taxon>Glomeromycetes</taxon>
        <taxon>Diversisporales</taxon>
        <taxon>Diversisporaceae</taxon>
        <taxon>Diversispora</taxon>
    </lineage>
</organism>
<evidence type="ECO:0000256" key="1">
    <source>
        <dbReference type="ARBA" id="ARBA00022737"/>
    </source>
</evidence>
<dbReference type="PROSITE" id="PS50077">
    <property type="entry name" value="HEAT_REPEAT"/>
    <property type="match status" value="2"/>
</dbReference>
<dbReference type="EMBL" id="CAJVPK010000008">
    <property type="protein sequence ID" value="CAG8432946.1"/>
    <property type="molecule type" value="Genomic_DNA"/>
</dbReference>
<evidence type="ECO:0000313" key="5">
    <source>
        <dbReference type="Proteomes" id="UP000789706"/>
    </source>
</evidence>
<dbReference type="OrthoDB" id="340346at2759"/>
<feature type="region of interest" description="Disordered" evidence="3">
    <location>
        <begin position="1"/>
        <end position="28"/>
    </location>
</feature>
<dbReference type="InterPro" id="IPR021133">
    <property type="entry name" value="HEAT_type_2"/>
</dbReference>
<feature type="compositionally biased region" description="Acidic residues" evidence="3">
    <location>
        <begin position="17"/>
        <end position="28"/>
    </location>
</feature>
<evidence type="ECO:0000256" key="2">
    <source>
        <dbReference type="PROSITE-ProRule" id="PRU00103"/>
    </source>
</evidence>
<dbReference type="Proteomes" id="UP000789706">
    <property type="component" value="Unassembled WGS sequence"/>
</dbReference>